<reference evidence="3 4" key="1">
    <citation type="journal article" date="2019" name="Sci. Rep.">
        <title>Orb-weaving spider Araneus ventricosus genome elucidates the spidroin gene catalogue.</title>
        <authorList>
            <person name="Kono N."/>
            <person name="Nakamura H."/>
            <person name="Ohtoshi R."/>
            <person name="Moran D.A.P."/>
            <person name="Shinohara A."/>
            <person name="Yoshida Y."/>
            <person name="Fujiwara M."/>
            <person name="Mori M."/>
            <person name="Tomita M."/>
            <person name="Arakawa K."/>
        </authorList>
    </citation>
    <scope>NUCLEOTIDE SEQUENCE [LARGE SCALE GENOMIC DNA]</scope>
</reference>
<evidence type="ECO:0000313" key="4">
    <source>
        <dbReference type="Proteomes" id="UP000499080"/>
    </source>
</evidence>
<dbReference type="EMBL" id="BGPR01027093">
    <property type="protein sequence ID" value="GBN97304.1"/>
    <property type="molecule type" value="Genomic_DNA"/>
</dbReference>
<dbReference type="AlphaFoldDB" id="A0A4Y2T9I7"/>
<dbReference type="Pfam" id="PF07530">
    <property type="entry name" value="PRE_C2HC"/>
    <property type="match status" value="1"/>
</dbReference>
<dbReference type="GO" id="GO:0003964">
    <property type="term" value="F:RNA-directed DNA polymerase activity"/>
    <property type="evidence" value="ECO:0007669"/>
    <property type="project" value="UniProtKB-KW"/>
</dbReference>
<keyword evidence="4" id="KW-1185">Reference proteome</keyword>
<dbReference type="Gene3D" id="3.60.10.10">
    <property type="entry name" value="Endonuclease/exonuclease/phosphatase"/>
    <property type="match status" value="1"/>
</dbReference>
<dbReference type="InterPro" id="IPR006579">
    <property type="entry name" value="Pre_C2HC_dom"/>
</dbReference>
<dbReference type="Proteomes" id="UP000499080">
    <property type="component" value="Unassembled WGS sequence"/>
</dbReference>
<evidence type="ECO:0000313" key="3">
    <source>
        <dbReference type="EMBL" id="GBN97304.1"/>
    </source>
</evidence>
<organism evidence="3 4">
    <name type="scientific">Araneus ventricosus</name>
    <name type="common">Orbweaver spider</name>
    <name type="synonym">Epeira ventricosa</name>
    <dbReference type="NCBI Taxonomy" id="182803"/>
    <lineage>
        <taxon>Eukaryota</taxon>
        <taxon>Metazoa</taxon>
        <taxon>Ecdysozoa</taxon>
        <taxon>Arthropoda</taxon>
        <taxon>Chelicerata</taxon>
        <taxon>Arachnida</taxon>
        <taxon>Araneae</taxon>
        <taxon>Araneomorphae</taxon>
        <taxon>Entelegynae</taxon>
        <taxon>Araneoidea</taxon>
        <taxon>Araneidae</taxon>
        <taxon>Araneus</taxon>
    </lineage>
</organism>
<dbReference type="Pfam" id="PF00078">
    <property type="entry name" value="RVT_1"/>
    <property type="match status" value="1"/>
</dbReference>
<accession>A0A4Y2T9I7</accession>
<feature type="region of interest" description="Disordered" evidence="1">
    <location>
        <begin position="239"/>
        <end position="263"/>
    </location>
</feature>
<keyword evidence="3" id="KW-0808">Transferase</keyword>
<dbReference type="InterPro" id="IPR043502">
    <property type="entry name" value="DNA/RNA_pol_sf"/>
</dbReference>
<keyword evidence="3" id="KW-0548">Nucleotidyltransferase</keyword>
<dbReference type="SUPFAM" id="SSF56672">
    <property type="entry name" value="DNA/RNA polymerases"/>
    <property type="match status" value="1"/>
</dbReference>
<evidence type="ECO:0000259" key="2">
    <source>
        <dbReference type="PROSITE" id="PS50878"/>
    </source>
</evidence>
<name>A0A4Y2T9I7_ARAVE</name>
<sequence length="1182" mass="135481">MPPSASEQPLSTDPIQSQQPPQPKKKYVPPIIIDDPSNTAQLIKSFNELTDSKVEGKLLSNNRLKVFPTSAEAHRTIQKEITKKNLKSHTFEMEDERQLKVVIRGLPEDYAPEDIIEYLQSLKFKPIQCHLLRHRQTKTNNPLYLVTLPKTHDSKAIFHLQNIGYMRVTFEPLKRKTTPAQCYRCQEFFHHSRFCQRDPRCLKCAEKHLTKDCTKPSDTPAKCCLCNGSHTANFTGCPQNPLNKKKEQNPPEPKRTFNLPPANAWTNPAALPAIKTPRQIPPTQSSTTSPLTTSTWNAGGIKGKFRELKYFIDEKQPDIVALQETHLNPGVKLTIPNYTTYRNDRLTHRGGGTALLIKNSINHHPTPVFTSTFENTSVSIDLPNNNRFTISSIYRPPHGRIDTQDLNNVFNLSLKVIAVGDFNAKHPAWSQGRSNSNGSIIHNHIANNNLVLLAPLEPTHFPYHHPSSSTLDFGIMKNFSTGNATSINDLSSDHNPVAFDININSNLSSSSSSKNINITNWKTFCELIHNSIPGNPKMDTEAEIDEAIQKFTCCITSAINLSTRTKVISGPFRQLPKEILTKIKIKNRLRKLYQITFFPPYKRKAYKLQKEIQKDIETYDNNRWKETIMDINPEDNTLYEMNRKLSKKFIPTPPILDTDGIKYTPLGKANAFKHSLENSFQENPEPYCNLHINEVNNSINSYFNNLATSSTPDLISSQEVINLIKKINPRKATGPDGVPNKAIRMLTLNAVTHLTKIFNKCLILQHFPDAWKFAHVLMFPKPNQNRKHPGSYRPISLLSNIGKLYEKILLKRLNDHCYSNNIIPDEQFGFRDKHSCTHQLLRVTNKIVEGFNIKHYTGGVFLDVSKAFDRMWHNGLIVKLINYQFPDYLIKIIQRFLSNRKFQVKINHVLSSVGNIQAGTPQGSSLSPTLYNIFNSDFPRNDKVLNCLFADDSAILTQGSNTRFIIKTLQSQLECIEYWCTKWRVAINTDKTKAILFRKGHSRKVLKTLSFTEEDLPWENQVKYLGLILDSKLSFRQHAKYNSDKFWNKVHMKIPLIGRHSPLSLNNKVLLFKQILRPILTYSAPIWCITAKTHRRKIQILQNKILRIMTNAPWFVRNDVIHKDLKIELIEDHVKNLSRKFFSQLLDHKNPLINGQVEYAHTNGKYTYPYSTTKWSLPIKPP</sequence>
<dbReference type="InterPro" id="IPR000477">
    <property type="entry name" value="RT_dom"/>
</dbReference>
<protein>
    <submittedName>
        <fullName evidence="3">RNA-directed DNA polymerase from mobile element jockey</fullName>
    </submittedName>
</protein>
<dbReference type="InterPro" id="IPR036691">
    <property type="entry name" value="Endo/exonu/phosph_ase_sf"/>
</dbReference>
<dbReference type="CDD" id="cd01650">
    <property type="entry name" value="RT_nLTR_like"/>
    <property type="match status" value="1"/>
</dbReference>
<proteinExistence type="predicted"/>
<dbReference type="SUPFAM" id="SSF56219">
    <property type="entry name" value="DNase I-like"/>
    <property type="match status" value="1"/>
</dbReference>
<dbReference type="InterPro" id="IPR052560">
    <property type="entry name" value="RdDP_mobile_element"/>
</dbReference>
<evidence type="ECO:0000256" key="1">
    <source>
        <dbReference type="SAM" id="MobiDB-lite"/>
    </source>
</evidence>
<dbReference type="Pfam" id="PF14529">
    <property type="entry name" value="Exo_endo_phos_2"/>
    <property type="match status" value="1"/>
</dbReference>
<keyword evidence="3" id="KW-0695">RNA-directed DNA polymerase</keyword>
<dbReference type="PANTHER" id="PTHR36688:SF2">
    <property type="entry name" value="ENDONUCLEASE_EXONUCLEASE_PHOSPHATASE DOMAIN-CONTAINING PROTEIN"/>
    <property type="match status" value="1"/>
</dbReference>
<dbReference type="OrthoDB" id="6601260at2759"/>
<dbReference type="InterPro" id="IPR005135">
    <property type="entry name" value="Endo/exonuclease/phosphatase"/>
</dbReference>
<comment type="caution">
    <text evidence="3">The sequence shown here is derived from an EMBL/GenBank/DDBJ whole genome shotgun (WGS) entry which is preliminary data.</text>
</comment>
<feature type="domain" description="Reverse transcriptase" evidence="2">
    <location>
        <begin position="760"/>
        <end position="1029"/>
    </location>
</feature>
<dbReference type="PANTHER" id="PTHR36688">
    <property type="entry name" value="ENDO/EXONUCLEASE/PHOSPHATASE DOMAIN-CONTAINING PROTEIN"/>
    <property type="match status" value="1"/>
</dbReference>
<feature type="compositionally biased region" description="Polar residues" evidence="1">
    <location>
        <begin position="1"/>
        <end position="11"/>
    </location>
</feature>
<feature type="compositionally biased region" description="Basic and acidic residues" evidence="1">
    <location>
        <begin position="244"/>
        <end position="255"/>
    </location>
</feature>
<dbReference type="PROSITE" id="PS50878">
    <property type="entry name" value="RT_POL"/>
    <property type="match status" value="1"/>
</dbReference>
<gene>
    <name evidence="3" type="primary">pol_1922</name>
    <name evidence="3" type="ORF">AVEN_8828_1</name>
</gene>
<feature type="region of interest" description="Disordered" evidence="1">
    <location>
        <begin position="1"/>
        <end position="28"/>
    </location>
</feature>